<protein>
    <submittedName>
        <fullName evidence="1">Uncharacterized protein</fullName>
    </submittedName>
</protein>
<dbReference type="EMBL" id="GGEC01080457">
    <property type="protein sequence ID" value="MBX60941.1"/>
    <property type="molecule type" value="Transcribed_RNA"/>
</dbReference>
<accession>A0A2P2Q1T3</accession>
<organism evidence="1">
    <name type="scientific">Rhizophora mucronata</name>
    <name type="common">Asiatic mangrove</name>
    <dbReference type="NCBI Taxonomy" id="61149"/>
    <lineage>
        <taxon>Eukaryota</taxon>
        <taxon>Viridiplantae</taxon>
        <taxon>Streptophyta</taxon>
        <taxon>Embryophyta</taxon>
        <taxon>Tracheophyta</taxon>
        <taxon>Spermatophyta</taxon>
        <taxon>Magnoliopsida</taxon>
        <taxon>eudicotyledons</taxon>
        <taxon>Gunneridae</taxon>
        <taxon>Pentapetalae</taxon>
        <taxon>rosids</taxon>
        <taxon>fabids</taxon>
        <taxon>Malpighiales</taxon>
        <taxon>Rhizophoraceae</taxon>
        <taxon>Rhizophora</taxon>
    </lineage>
</organism>
<proteinExistence type="predicted"/>
<name>A0A2P2Q1T3_RHIMU</name>
<dbReference type="AlphaFoldDB" id="A0A2P2Q1T3"/>
<evidence type="ECO:0000313" key="1">
    <source>
        <dbReference type="EMBL" id="MBX60941.1"/>
    </source>
</evidence>
<reference evidence="1" key="1">
    <citation type="submission" date="2018-02" db="EMBL/GenBank/DDBJ databases">
        <title>Rhizophora mucronata_Transcriptome.</title>
        <authorList>
            <person name="Meera S.P."/>
            <person name="Sreeshan A."/>
            <person name="Augustine A."/>
        </authorList>
    </citation>
    <scope>NUCLEOTIDE SEQUENCE</scope>
    <source>
        <tissue evidence="1">Leaf</tissue>
    </source>
</reference>
<sequence>MNSAVLSVSQILLIKIKGTDFNVGHRKHFSFSWSRGGEQGARV</sequence>